<keyword evidence="8" id="KW-0547">Nucleotide-binding</keyword>
<dbReference type="InterPro" id="IPR003594">
    <property type="entry name" value="HATPase_dom"/>
</dbReference>
<organism evidence="17 18">
    <name type="scientific">[Haemophilus] felis</name>
    <dbReference type="NCBI Taxonomy" id="123822"/>
    <lineage>
        <taxon>Bacteria</taxon>
        <taxon>Pseudomonadati</taxon>
        <taxon>Pseudomonadota</taxon>
        <taxon>Gammaproteobacteria</taxon>
        <taxon>Pasteurellales</taxon>
        <taxon>Pasteurellaceae</taxon>
    </lineage>
</organism>
<keyword evidence="12" id="KW-0902">Two-component regulatory system</keyword>
<evidence type="ECO:0000256" key="6">
    <source>
        <dbReference type="ARBA" id="ARBA00022679"/>
    </source>
</evidence>
<dbReference type="SMART" id="SM00304">
    <property type="entry name" value="HAMP"/>
    <property type="match status" value="1"/>
</dbReference>
<gene>
    <name evidence="17" type="ORF">B0188_00105</name>
</gene>
<dbReference type="SMART" id="SM00387">
    <property type="entry name" value="HATPase_c"/>
    <property type="match status" value="1"/>
</dbReference>
<evidence type="ECO:0000256" key="13">
    <source>
        <dbReference type="ARBA" id="ARBA00023136"/>
    </source>
</evidence>
<feature type="domain" description="HAMP" evidence="16">
    <location>
        <begin position="188"/>
        <end position="242"/>
    </location>
</feature>
<dbReference type="PROSITE" id="PS50109">
    <property type="entry name" value="HIS_KIN"/>
    <property type="match status" value="1"/>
</dbReference>
<feature type="transmembrane region" description="Helical" evidence="14">
    <location>
        <begin position="12"/>
        <end position="37"/>
    </location>
</feature>
<dbReference type="Pfam" id="PF02518">
    <property type="entry name" value="HATPase_c"/>
    <property type="match status" value="1"/>
</dbReference>
<dbReference type="InterPro" id="IPR058125">
    <property type="entry name" value="CpxA"/>
</dbReference>
<dbReference type="Gene3D" id="6.10.340.10">
    <property type="match status" value="1"/>
</dbReference>
<dbReference type="GO" id="GO:0000155">
    <property type="term" value="F:phosphorelay sensor kinase activity"/>
    <property type="evidence" value="ECO:0007669"/>
    <property type="project" value="InterPro"/>
</dbReference>
<evidence type="ECO:0000256" key="5">
    <source>
        <dbReference type="ARBA" id="ARBA00022553"/>
    </source>
</evidence>
<dbReference type="InterPro" id="IPR003660">
    <property type="entry name" value="HAMP_dom"/>
</dbReference>
<evidence type="ECO:0000256" key="7">
    <source>
        <dbReference type="ARBA" id="ARBA00022692"/>
    </source>
</evidence>
<dbReference type="EMBL" id="MUYB01000001">
    <property type="protein sequence ID" value="OOS07519.1"/>
    <property type="molecule type" value="Genomic_DNA"/>
</dbReference>
<keyword evidence="10" id="KW-0067">ATP-binding</keyword>
<name>A0A1T0BC77_9PAST</name>
<evidence type="ECO:0000256" key="4">
    <source>
        <dbReference type="ARBA" id="ARBA00022475"/>
    </source>
</evidence>
<dbReference type="InterPro" id="IPR038515">
    <property type="entry name" value="CpxA_peri_sf"/>
</dbReference>
<dbReference type="FunFam" id="3.30.565.10:FF:000011">
    <property type="entry name" value="Sensor histidine kinase CpxA"/>
    <property type="match status" value="1"/>
</dbReference>
<keyword evidence="5" id="KW-0597">Phosphoprotein</keyword>
<dbReference type="Proteomes" id="UP000190023">
    <property type="component" value="Unassembled WGS sequence"/>
</dbReference>
<dbReference type="SMART" id="SM00388">
    <property type="entry name" value="HisKA"/>
    <property type="match status" value="1"/>
</dbReference>
<dbReference type="AlphaFoldDB" id="A0A1T0BC77"/>
<reference evidence="17 18" key="1">
    <citation type="submission" date="2017-02" db="EMBL/GenBank/DDBJ databases">
        <title>Draft genome sequence of Haemophilus felis CCUG 31170 type strain.</title>
        <authorList>
            <person name="Engstrom-Jakobsson H."/>
            <person name="Salva-Serra F."/>
            <person name="Thorell K."/>
            <person name="Gonzales-Siles L."/>
            <person name="Karlsson R."/>
            <person name="Boulund F."/>
            <person name="Engstrand L."/>
            <person name="Kristiansson E."/>
            <person name="Moore E."/>
        </authorList>
    </citation>
    <scope>NUCLEOTIDE SEQUENCE [LARGE SCALE GENOMIC DNA]</scope>
    <source>
        <strain evidence="17 18">CCUG 31170</strain>
    </source>
</reference>
<evidence type="ECO:0000256" key="9">
    <source>
        <dbReference type="ARBA" id="ARBA00022777"/>
    </source>
</evidence>
<sequence>MPLQKESFFNTLSFRVFLFFWLTFSLLTIVIFSFPYVDSHLYKALNQDELTHYEQEIISSIRDKQIARILAGVPPEHLDASIVGPRPILVNSQGKIFGAKASEIESIRLFAMNSDNFTNPLKKTFENTKLIGPFSLHLTTETEESYRLFFIDYVTYQKEIVGFIFAHPAVLVGLIILISSPLLWWLSRSIARPIRDLQISARSVALGNFKGNKELETNGSKELRQVGYSFNKMTEALGEQLSNQRQLLSSISHELRTPLTRLQLALALLRRKVGDMSEITRIETETARLETMIHDLLLLSRQQLNSHLTREIFPIHQLWEEVLEDAQFEAEQRKINFVRNITIKNPERYFLNGNQGLLISAVENIVRNALKYTKDSIQVSLSVQHKQLFIVIDDNGAGLPETEFERIFQPFYRVDETRTRKTGGTGLGLAIVANVVKEHQGKVWAQASRIGGLCVTVSLPLWFEK</sequence>
<evidence type="ECO:0000256" key="12">
    <source>
        <dbReference type="ARBA" id="ARBA00023012"/>
    </source>
</evidence>
<dbReference type="Pfam" id="PF00512">
    <property type="entry name" value="HisKA"/>
    <property type="match status" value="1"/>
</dbReference>
<dbReference type="PRINTS" id="PR00344">
    <property type="entry name" value="BCTRLSENSOR"/>
</dbReference>
<protein>
    <recommendedName>
        <fullName evidence="3">histidine kinase</fullName>
        <ecNumber evidence="3">2.7.13.3</ecNumber>
    </recommendedName>
</protein>
<evidence type="ECO:0000259" key="16">
    <source>
        <dbReference type="PROSITE" id="PS50885"/>
    </source>
</evidence>
<dbReference type="Gene3D" id="1.10.287.130">
    <property type="match status" value="1"/>
</dbReference>
<keyword evidence="18" id="KW-1185">Reference proteome</keyword>
<evidence type="ECO:0000313" key="17">
    <source>
        <dbReference type="EMBL" id="OOS07519.1"/>
    </source>
</evidence>
<evidence type="ECO:0000256" key="11">
    <source>
        <dbReference type="ARBA" id="ARBA00022989"/>
    </source>
</evidence>
<keyword evidence="6" id="KW-0808">Transferase</keyword>
<evidence type="ECO:0000256" key="3">
    <source>
        <dbReference type="ARBA" id="ARBA00012438"/>
    </source>
</evidence>
<dbReference type="PROSITE" id="PS50885">
    <property type="entry name" value="HAMP"/>
    <property type="match status" value="1"/>
</dbReference>
<dbReference type="InterPro" id="IPR003661">
    <property type="entry name" value="HisK_dim/P_dom"/>
</dbReference>
<comment type="subcellular location">
    <subcellularLocation>
        <location evidence="2">Cell membrane</location>
        <topology evidence="2">Multi-pass membrane protein</topology>
    </subcellularLocation>
</comment>
<dbReference type="OrthoDB" id="9804645at2"/>
<evidence type="ECO:0000259" key="15">
    <source>
        <dbReference type="PROSITE" id="PS50109"/>
    </source>
</evidence>
<dbReference type="InterPro" id="IPR036890">
    <property type="entry name" value="HATPase_C_sf"/>
</dbReference>
<keyword evidence="11 14" id="KW-1133">Transmembrane helix</keyword>
<dbReference type="CDD" id="cd06225">
    <property type="entry name" value="HAMP"/>
    <property type="match status" value="1"/>
</dbReference>
<keyword evidence="4" id="KW-1003">Cell membrane</keyword>
<dbReference type="GO" id="GO:0005886">
    <property type="term" value="C:plasma membrane"/>
    <property type="evidence" value="ECO:0007669"/>
    <property type="project" value="UniProtKB-SubCell"/>
</dbReference>
<dbReference type="PANTHER" id="PTHR45528:SF1">
    <property type="entry name" value="SENSOR HISTIDINE KINASE CPXA"/>
    <property type="match status" value="1"/>
</dbReference>
<dbReference type="InterPro" id="IPR036097">
    <property type="entry name" value="HisK_dim/P_sf"/>
</dbReference>
<evidence type="ECO:0000256" key="10">
    <source>
        <dbReference type="ARBA" id="ARBA00022840"/>
    </source>
</evidence>
<accession>A0A1T0BC77</accession>
<evidence type="ECO:0000256" key="8">
    <source>
        <dbReference type="ARBA" id="ARBA00022741"/>
    </source>
</evidence>
<keyword evidence="9 17" id="KW-0418">Kinase</keyword>
<dbReference type="CDD" id="cd00082">
    <property type="entry name" value="HisKA"/>
    <property type="match status" value="1"/>
</dbReference>
<dbReference type="SUPFAM" id="SSF47384">
    <property type="entry name" value="Homodimeric domain of signal transducing histidine kinase"/>
    <property type="match status" value="1"/>
</dbReference>
<proteinExistence type="predicted"/>
<keyword evidence="13 14" id="KW-0472">Membrane</keyword>
<dbReference type="Pfam" id="PF00672">
    <property type="entry name" value="HAMP"/>
    <property type="match status" value="1"/>
</dbReference>
<feature type="transmembrane region" description="Helical" evidence="14">
    <location>
        <begin position="160"/>
        <end position="186"/>
    </location>
</feature>
<comment type="catalytic activity">
    <reaction evidence="1">
        <text>ATP + protein L-histidine = ADP + protein N-phospho-L-histidine.</text>
        <dbReference type="EC" id="2.7.13.3"/>
    </reaction>
</comment>
<keyword evidence="7 14" id="KW-0812">Transmembrane</keyword>
<dbReference type="PANTHER" id="PTHR45528">
    <property type="entry name" value="SENSOR HISTIDINE KINASE CPXA"/>
    <property type="match status" value="1"/>
</dbReference>
<dbReference type="Gene3D" id="3.30.565.10">
    <property type="entry name" value="Histidine kinase-like ATPase, C-terminal domain"/>
    <property type="match status" value="1"/>
</dbReference>
<dbReference type="STRING" id="123822.B0188_00105"/>
<comment type="caution">
    <text evidence="17">The sequence shown here is derived from an EMBL/GenBank/DDBJ whole genome shotgun (WGS) entry which is preliminary data.</text>
</comment>
<evidence type="ECO:0000256" key="14">
    <source>
        <dbReference type="SAM" id="Phobius"/>
    </source>
</evidence>
<dbReference type="GO" id="GO:0005524">
    <property type="term" value="F:ATP binding"/>
    <property type="evidence" value="ECO:0007669"/>
    <property type="project" value="UniProtKB-KW"/>
</dbReference>
<dbReference type="InterPro" id="IPR005467">
    <property type="entry name" value="His_kinase_dom"/>
</dbReference>
<evidence type="ECO:0000256" key="1">
    <source>
        <dbReference type="ARBA" id="ARBA00000085"/>
    </source>
</evidence>
<dbReference type="EC" id="2.7.13.3" evidence="3"/>
<dbReference type="Gene3D" id="3.30.450.210">
    <property type="entry name" value="Two-component sensor protein CpxA, periplasmic domain"/>
    <property type="match status" value="1"/>
</dbReference>
<dbReference type="NCBIfam" id="NF007007">
    <property type="entry name" value="PRK09470.1"/>
    <property type="match status" value="1"/>
</dbReference>
<evidence type="ECO:0000256" key="2">
    <source>
        <dbReference type="ARBA" id="ARBA00004651"/>
    </source>
</evidence>
<feature type="domain" description="Histidine kinase" evidence="15">
    <location>
        <begin position="250"/>
        <end position="463"/>
    </location>
</feature>
<dbReference type="InterPro" id="IPR004358">
    <property type="entry name" value="Sig_transdc_His_kin-like_C"/>
</dbReference>
<dbReference type="InterPro" id="IPR050398">
    <property type="entry name" value="HssS/ArlS-like"/>
</dbReference>
<evidence type="ECO:0000313" key="18">
    <source>
        <dbReference type="Proteomes" id="UP000190023"/>
    </source>
</evidence>
<dbReference type="SUPFAM" id="SSF55874">
    <property type="entry name" value="ATPase domain of HSP90 chaperone/DNA topoisomerase II/histidine kinase"/>
    <property type="match status" value="1"/>
</dbReference>